<feature type="region of interest" description="Disordered" evidence="3">
    <location>
        <begin position="183"/>
        <end position="218"/>
    </location>
</feature>
<comment type="similarity">
    <text evidence="1">Belongs to the OPA3 family.</text>
</comment>
<organism evidence="4 5">
    <name type="scientific">Somion occarium</name>
    <dbReference type="NCBI Taxonomy" id="3059160"/>
    <lineage>
        <taxon>Eukaryota</taxon>
        <taxon>Fungi</taxon>
        <taxon>Dikarya</taxon>
        <taxon>Basidiomycota</taxon>
        <taxon>Agaricomycotina</taxon>
        <taxon>Agaricomycetes</taxon>
        <taxon>Polyporales</taxon>
        <taxon>Cerrenaceae</taxon>
        <taxon>Somion</taxon>
    </lineage>
</organism>
<gene>
    <name evidence="4" type="ORF">GFSPODELE1_LOCUS4459</name>
</gene>
<dbReference type="Pfam" id="PF07047">
    <property type="entry name" value="OPA3"/>
    <property type="match status" value="1"/>
</dbReference>
<dbReference type="PANTHER" id="PTHR12499">
    <property type="entry name" value="OPTIC ATROPHY 3 PROTEIN OPA3"/>
    <property type="match status" value="1"/>
</dbReference>
<evidence type="ECO:0000256" key="3">
    <source>
        <dbReference type="SAM" id="MobiDB-lite"/>
    </source>
</evidence>
<feature type="compositionally biased region" description="Low complexity" evidence="3">
    <location>
        <begin position="200"/>
        <end position="212"/>
    </location>
</feature>
<reference evidence="5" key="1">
    <citation type="submission" date="2024-04" db="EMBL/GenBank/DDBJ databases">
        <authorList>
            <person name="Shaw F."/>
            <person name="Minotto A."/>
        </authorList>
    </citation>
    <scope>NUCLEOTIDE SEQUENCE [LARGE SCALE GENOMIC DNA]</scope>
</reference>
<protein>
    <recommendedName>
        <fullName evidence="6">OPA3-domain-containing protein</fullName>
    </recommendedName>
</protein>
<dbReference type="InterPro" id="IPR010754">
    <property type="entry name" value="OPA3-like"/>
</dbReference>
<keyword evidence="2" id="KW-0175">Coiled coil</keyword>
<evidence type="ECO:0000313" key="5">
    <source>
        <dbReference type="Proteomes" id="UP001497453"/>
    </source>
</evidence>
<evidence type="ECO:0000256" key="2">
    <source>
        <dbReference type="ARBA" id="ARBA00023054"/>
    </source>
</evidence>
<proteinExistence type="inferred from homology"/>
<evidence type="ECO:0000256" key="1">
    <source>
        <dbReference type="ARBA" id="ARBA00007584"/>
    </source>
</evidence>
<evidence type="ECO:0000313" key="4">
    <source>
        <dbReference type="EMBL" id="CAL1703214.1"/>
    </source>
</evidence>
<dbReference type="Proteomes" id="UP001497453">
    <property type="component" value="Chromosome 3"/>
</dbReference>
<name>A0ABP1D8G9_9APHY</name>
<dbReference type="EMBL" id="OZ037946">
    <property type="protein sequence ID" value="CAL1703214.1"/>
    <property type="molecule type" value="Genomic_DNA"/>
</dbReference>
<dbReference type="PANTHER" id="PTHR12499:SF0">
    <property type="entry name" value="OPTIC ATROPHY 3 PROTEIN"/>
    <property type="match status" value="1"/>
</dbReference>
<evidence type="ECO:0008006" key="6">
    <source>
        <dbReference type="Google" id="ProtNLM"/>
    </source>
</evidence>
<sequence length="218" mass="24340">MASAKVAQLVIRTLAKPISNQIKVQAKEHETFRNFCVNLAQRMHRVEVNLRTNLLGEPARHVRPLSETRAIESGANALAEGFLFSVAAGLIIGEAWRSSRNQSKRRDSVDEALEDLQTKVFSLTEKIDELSTSFDERISEEKERTEEITRILGRVVEIGLRGGMTELEGTPLLLPRIQLKLGRKQQSDDIPASQDYSPQSSSLPNTDTTSDDTTSRPQ</sequence>
<accession>A0ABP1D8G9</accession>
<keyword evidence="5" id="KW-1185">Reference proteome</keyword>